<feature type="transmembrane region" description="Helical" evidence="1">
    <location>
        <begin position="294"/>
        <end position="312"/>
    </location>
</feature>
<feature type="transmembrane region" description="Helical" evidence="1">
    <location>
        <begin position="333"/>
        <end position="356"/>
    </location>
</feature>
<evidence type="ECO:0000313" key="3">
    <source>
        <dbReference type="Proteomes" id="UP001583177"/>
    </source>
</evidence>
<feature type="transmembrane region" description="Helical" evidence="1">
    <location>
        <begin position="88"/>
        <end position="106"/>
    </location>
</feature>
<keyword evidence="1" id="KW-1133">Transmembrane helix</keyword>
<keyword evidence="1" id="KW-0812">Transmembrane</keyword>
<evidence type="ECO:0000313" key="2">
    <source>
        <dbReference type="EMBL" id="KAL1866699.1"/>
    </source>
</evidence>
<name>A0ABR3WTB3_9PEZI</name>
<feature type="transmembrane region" description="Helical" evidence="1">
    <location>
        <begin position="195"/>
        <end position="216"/>
    </location>
</feature>
<reference evidence="2 3" key="1">
    <citation type="journal article" date="2024" name="IMA Fungus">
        <title>IMA Genome - F19 : A genome assembly and annotation guide to empower mycologists, including annotated draft genome sequences of Ceratocystis pirilliformis, Diaporthe australafricana, Fusarium ophioides, Paecilomyces lecythidis, and Sporothrix stenoceras.</title>
        <authorList>
            <person name="Aylward J."/>
            <person name="Wilson A.M."/>
            <person name="Visagie C.M."/>
            <person name="Spraker J."/>
            <person name="Barnes I."/>
            <person name="Buitendag C."/>
            <person name="Ceriani C."/>
            <person name="Del Mar Angel L."/>
            <person name="du Plessis D."/>
            <person name="Fuchs T."/>
            <person name="Gasser K."/>
            <person name="Kramer D."/>
            <person name="Li W."/>
            <person name="Munsamy K."/>
            <person name="Piso A."/>
            <person name="Price J.L."/>
            <person name="Sonnekus B."/>
            <person name="Thomas C."/>
            <person name="van der Nest A."/>
            <person name="van Dijk A."/>
            <person name="van Heerden A."/>
            <person name="van Vuuren N."/>
            <person name="Yilmaz N."/>
            <person name="Duong T.A."/>
            <person name="van der Merwe N.A."/>
            <person name="Wingfield M.J."/>
            <person name="Wingfield B.D."/>
        </authorList>
    </citation>
    <scope>NUCLEOTIDE SEQUENCE [LARGE SCALE GENOMIC DNA]</scope>
    <source>
        <strain evidence="2 3">CMW 18300</strain>
    </source>
</reference>
<keyword evidence="3" id="KW-1185">Reference proteome</keyword>
<accession>A0ABR3WTB3</accession>
<sequence>MASELVSSTRIPFLILTVAACILLQGILIANGAFGGLLKAIWYGQFENGKPLHRVYTGLPVVDELLAMSVSFWDAVATEKPILRLESVMLCASLQTFAVLATVERMRKGQKHTILRWAPVYVFCWQYFGTAIFLPFYFYTELNQHFDTSRLSDPSIPYFEAKSLIPAAVLAAIHPYLMVYFPWPSTTTAQHQTFIAIYQLGPFMCYSLVSAFANYLSSDRKQAPPQVANSDAKWIKATYAFFGVFSAIVHVAVLGFVWSSRDPSLSLSEIFMPRWGNLWGPNAAAELYVEESLFFLQWDFILAVMCGSLYIARILEGISSSKIGQWPAYKRAVVLLVSGIASVVLSPGLIVSLVLYGREDFLRDSFAQKQSMQKSQLLEDKKLREGGKW</sequence>
<feature type="transmembrane region" description="Helical" evidence="1">
    <location>
        <begin position="237"/>
        <end position="258"/>
    </location>
</feature>
<dbReference type="EMBL" id="JAWRVE010000054">
    <property type="protein sequence ID" value="KAL1866699.1"/>
    <property type="molecule type" value="Genomic_DNA"/>
</dbReference>
<comment type="caution">
    <text evidence="2">The sequence shown here is derived from an EMBL/GenBank/DDBJ whole genome shotgun (WGS) entry which is preliminary data.</text>
</comment>
<dbReference type="Proteomes" id="UP001583177">
    <property type="component" value="Unassembled WGS sequence"/>
</dbReference>
<proteinExistence type="predicted"/>
<organism evidence="2 3">
    <name type="scientific">Diaporthe australafricana</name>
    <dbReference type="NCBI Taxonomy" id="127596"/>
    <lineage>
        <taxon>Eukaryota</taxon>
        <taxon>Fungi</taxon>
        <taxon>Dikarya</taxon>
        <taxon>Ascomycota</taxon>
        <taxon>Pezizomycotina</taxon>
        <taxon>Sordariomycetes</taxon>
        <taxon>Sordariomycetidae</taxon>
        <taxon>Diaporthales</taxon>
        <taxon>Diaporthaceae</taxon>
        <taxon>Diaporthe</taxon>
    </lineage>
</organism>
<feature type="transmembrane region" description="Helical" evidence="1">
    <location>
        <begin position="118"/>
        <end position="140"/>
    </location>
</feature>
<gene>
    <name evidence="2" type="ORF">Daus18300_006643</name>
</gene>
<feature type="transmembrane region" description="Helical" evidence="1">
    <location>
        <begin position="12"/>
        <end position="35"/>
    </location>
</feature>
<keyword evidence="1" id="KW-0472">Membrane</keyword>
<evidence type="ECO:0000256" key="1">
    <source>
        <dbReference type="SAM" id="Phobius"/>
    </source>
</evidence>
<protein>
    <submittedName>
        <fullName evidence="2">Uncharacterized protein</fullName>
    </submittedName>
</protein>